<organism evidence="1 2">
    <name type="scientific">Lentinula aff. lateritia</name>
    <dbReference type="NCBI Taxonomy" id="2804960"/>
    <lineage>
        <taxon>Eukaryota</taxon>
        <taxon>Fungi</taxon>
        <taxon>Dikarya</taxon>
        <taxon>Basidiomycota</taxon>
        <taxon>Agaricomycotina</taxon>
        <taxon>Agaricomycetes</taxon>
        <taxon>Agaricomycetidae</taxon>
        <taxon>Agaricales</taxon>
        <taxon>Marasmiineae</taxon>
        <taxon>Omphalotaceae</taxon>
        <taxon>Lentinula</taxon>
    </lineage>
</organism>
<reference evidence="1" key="1">
    <citation type="submission" date="2022-09" db="EMBL/GenBank/DDBJ databases">
        <title>A Global Phylogenomic Analysis of the Shiitake Genus Lentinula.</title>
        <authorList>
            <consortium name="DOE Joint Genome Institute"/>
            <person name="Sierra-Patev S."/>
            <person name="Min B."/>
            <person name="Naranjo-Ortiz M."/>
            <person name="Looney B."/>
            <person name="Konkel Z."/>
            <person name="Slot J.C."/>
            <person name="Sakamoto Y."/>
            <person name="Steenwyk J.L."/>
            <person name="Rokas A."/>
            <person name="Carro J."/>
            <person name="Camarero S."/>
            <person name="Ferreira P."/>
            <person name="Molpeceres G."/>
            <person name="Ruiz-Duenas F.J."/>
            <person name="Serrano A."/>
            <person name="Henrissat B."/>
            <person name="Drula E."/>
            <person name="Hughes K.W."/>
            <person name="Mata J.L."/>
            <person name="Ishikawa N.K."/>
            <person name="Vargas-Isla R."/>
            <person name="Ushijima S."/>
            <person name="Smith C.A."/>
            <person name="Ahrendt S."/>
            <person name="Andreopoulos W."/>
            <person name="He G."/>
            <person name="Labutti K."/>
            <person name="Lipzen A."/>
            <person name="Ng V."/>
            <person name="Riley R."/>
            <person name="Sandor L."/>
            <person name="Barry K."/>
            <person name="Martinez A.T."/>
            <person name="Xiao Y."/>
            <person name="Gibbons J.G."/>
            <person name="Terashima K."/>
            <person name="Grigoriev I.V."/>
            <person name="Hibbett D.S."/>
        </authorList>
    </citation>
    <scope>NUCLEOTIDE SEQUENCE</scope>
    <source>
        <strain evidence="1">TMI1499</strain>
    </source>
</reference>
<accession>A0ACC1TY42</accession>
<comment type="caution">
    <text evidence="1">The sequence shown here is derived from an EMBL/GenBank/DDBJ whole genome shotgun (WGS) entry which is preliminary data.</text>
</comment>
<gene>
    <name evidence="1" type="ORF">F5876DRAFT_77490</name>
</gene>
<proteinExistence type="predicted"/>
<dbReference type="EMBL" id="MU795141">
    <property type="protein sequence ID" value="KAJ3809709.1"/>
    <property type="molecule type" value="Genomic_DNA"/>
</dbReference>
<evidence type="ECO:0000313" key="1">
    <source>
        <dbReference type="EMBL" id="KAJ3809709.1"/>
    </source>
</evidence>
<evidence type="ECO:0000313" key="2">
    <source>
        <dbReference type="Proteomes" id="UP001163835"/>
    </source>
</evidence>
<keyword evidence="2" id="KW-1185">Reference proteome</keyword>
<dbReference type="Proteomes" id="UP001163835">
    <property type="component" value="Unassembled WGS sequence"/>
</dbReference>
<protein>
    <submittedName>
        <fullName evidence="1">Uncharacterized protein</fullName>
    </submittedName>
</protein>
<sequence length="464" mass="53186">MDDELLRYNQRKYDDLLAKIRINDVPLSSRALSELETDILATRDDLQRCEKDNIRAVLPMILECQESLLSPIRKLPSEILGAIFSFIAGAITEPPLHSDVDMFNFGISLSLRNNKFVGRVFPLTWVCSWWRSQALAQPELWSSIDLGNFHRDNDATRREEGLMIVERLKYILRRSGTSCPMDLRLDISTRLLTSIHDTLPFLAISSTTTSLDHIQYSVMEALTDRTNRWRSFTFHTTSPENFQTFYGILATKLVSTQFPFLVHLDLGSGFKLSHTLPAVRSVRTKFSSSCPRLRSLAISSISSTDLIDLRSLTILDVHSYSGSSFVYLLYHCPLLESLAVRFFYSGQDLSSNLFSPVSPLRHTRLVTLKIKGMGEDFASGAWDLIFLPNLTQVAVSFWLQTSNNALDELGEMLIRSNCALRKVQLLWDSFYISEYSYLEKFLYEVPFDPECEYYINEGRYPRTH</sequence>
<name>A0ACC1TY42_9AGAR</name>